<keyword evidence="1" id="KW-0732">Signal</keyword>
<evidence type="ECO:0000313" key="2">
    <source>
        <dbReference type="EMBL" id="GMG27869.1"/>
    </source>
</evidence>
<feature type="chain" id="PRO_5042884052" evidence="1">
    <location>
        <begin position="18"/>
        <end position="144"/>
    </location>
</feature>
<gene>
    <name evidence="2" type="ORF">Aory04_000440900</name>
</gene>
<organism evidence="2 3">
    <name type="scientific">Aspergillus oryzae</name>
    <name type="common">Yellow koji mold</name>
    <dbReference type="NCBI Taxonomy" id="5062"/>
    <lineage>
        <taxon>Eukaryota</taxon>
        <taxon>Fungi</taxon>
        <taxon>Dikarya</taxon>
        <taxon>Ascomycota</taxon>
        <taxon>Pezizomycotina</taxon>
        <taxon>Eurotiomycetes</taxon>
        <taxon>Eurotiomycetidae</taxon>
        <taxon>Eurotiales</taxon>
        <taxon>Aspergillaceae</taxon>
        <taxon>Aspergillus</taxon>
        <taxon>Aspergillus subgen. Circumdati</taxon>
    </lineage>
</organism>
<accession>A0AAN4YI31</accession>
<name>A0AAN4YI31_ASPOZ</name>
<proteinExistence type="predicted"/>
<evidence type="ECO:0000256" key="1">
    <source>
        <dbReference type="SAM" id="SignalP"/>
    </source>
</evidence>
<reference evidence="2" key="1">
    <citation type="submission" date="2023-04" db="EMBL/GenBank/DDBJ databases">
        <title>Aspergillus oryzae NBRC 4228.</title>
        <authorList>
            <person name="Ichikawa N."/>
            <person name="Sato H."/>
            <person name="Tonouchi N."/>
        </authorList>
    </citation>
    <scope>NUCLEOTIDE SEQUENCE</scope>
    <source>
        <strain evidence="2">NBRC 4228</strain>
    </source>
</reference>
<dbReference type="Proteomes" id="UP001165205">
    <property type="component" value="Unassembled WGS sequence"/>
</dbReference>
<sequence length="144" mass="15021">MKFSIAAVAGLLSAVSGASLPAAFTLVAEGGLTVLTDGVHATPDTGAVSYTAKDQTPTGWQNLYVVEKDTAPVGLTRPHSAAVPEGASTIDFSVNEEGLFAHGGNAYFAVDGYGENPVKTVYWYGRHSSTYRAANLYVKECKGC</sequence>
<feature type="signal peptide" evidence="1">
    <location>
        <begin position="1"/>
        <end position="17"/>
    </location>
</feature>
<dbReference type="EMBL" id="BSYA01000039">
    <property type="protein sequence ID" value="GMG27869.1"/>
    <property type="molecule type" value="Genomic_DNA"/>
</dbReference>
<comment type="caution">
    <text evidence="2">The sequence shown here is derived from an EMBL/GenBank/DDBJ whole genome shotgun (WGS) entry which is preliminary data.</text>
</comment>
<dbReference type="AlphaFoldDB" id="A0AAN4YI31"/>
<protein>
    <submittedName>
        <fullName evidence="2">Unnamed protein product</fullName>
    </submittedName>
</protein>
<evidence type="ECO:0000313" key="3">
    <source>
        <dbReference type="Proteomes" id="UP001165205"/>
    </source>
</evidence>